<dbReference type="GO" id="GO:0007165">
    <property type="term" value="P:signal transduction"/>
    <property type="evidence" value="ECO:0007669"/>
    <property type="project" value="InterPro"/>
</dbReference>
<evidence type="ECO:0000256" key="1">
    <source>
        <dbReference type="ARBA" id="ARBA00022468"/>
    </source>
</evidence>
<dbReference type="OrthoDB" id="19923at2759"/>
<keyword evidence="1" id="KW-0343">GTPase activation</keyword>
<gene>
    <name evidence="5" type="ORF">FDP41_008242</name>
</gene>
<dbReference type="InterPro" id="IPR050729">
    <property type="entry name" value="Rho-GAP"/>
</dbReference>
<feature type="compositionally biased region" description="Pro residues" evidence="3">
    <location>
        <begin position="666"/>
        <end position="677"/>
    </location>
</feature>
<dbReference type="SUPFAM" id="SSF48350">
    <property type="entry name" value="GTPase activation domain, GAP"/>
    <property type="match status" value="1"/>
</dbReference>
<feature type="region of interest" description="Disordered" evidence="3">
    <location>
        <begin position="614"/>
        <end position="753"/>
    </location>
</feature>
<feature type="compositionally biased region" description="Polar residues" evidence="3">
    <location>
        <begin position="627"/>
        <end position="636"/>
    </location>
</feature>
<dbReference type="CDD" id="cd07307">
    <property type="entry name" value="BAR"/>
    <property type="match status" value="1"/>
</dbReference>
<dbReference type="SUPFAM" id="SSF103657">
    <property type="entry name" value="BAR/IMD domain-like"/>
    <property type="match status" value="1"/>
</dbReference>
<accession>A0A6A5BHM4</accession>
<dbReference type="VEuPathDB" id="AmoebaDB:NfTy_091110"/>
<dbReference type="InterPro" id="IPR027267">
    <property type="entry name" value="AH/BAR_dom_sf"/>
</dbReference>
<keyword evidence="2" id="KW-0175">Coiled coil</keyword>
<evidence type="ECO:0000256" key="3">
    <source>
        <dbReference type="SAM" id="MobiDB-lite"/>
    </source>
</evidence>
<name>A0A6A5BHM4_NAEFO</name>
<reference evidence="5 6" key="1">
    <citation type="journal article" date="2019" name="Sci. Rep.">
        <title>Nanopore sequencing improves the draft genome of the human pathogenic amoeba Naegleria fowleri.</title>
        <authorList>
            <person name="Liechti N."/>
            <person name="Schurch N."/>
            <person name="Bruggmann R."/>
            <person name="Wittwer M."/>
        </authorList>
    </citation>
    <scope>NUCLEOTIDE SEQUENCE [LARGE SCALE GENOMIC DNA]</scope>
    <source>
        <strain evidence="5 6">ATCC 30894</strain>
    </source>
</reference>
<dbReference type="InterPro" id="IPR008936">
    <property type="entry name" value="Rho_GTPase_activation_prot"/>
</dbReference>
<dbReference type="VEuPathDB" id="AmoebaDB:FDP41_008242"/>
<dbReference type="Proteomes" id="UP000444721">
    <property type="component" value="Unassembled WGS sequence"/>
</dbReference>
<dbReference type="GO" id="GO:0005737">
    <property type="term" value="C:cytoplasm"/>
    <property type="evidence" value="ECO:0007669"/>
    <property type="project" value="TreeGrafter"/>
</dbReference>
<dbReference type="InterPro" id="IPR000198">
    <property type="entry name" value="RhoGAP_dom"/>
</dbReference>
<comment type="caution">
    <text evidence="5">The sequence shown here is derived from an EMBL/GenBank/DDBJ whole genome shotgun (WGS) entry which is preliminary data.</text>
</comment>
<dbReference type="GeneID" id="68115460"/>
<dbReference type="Gene3D" id="1.10.555.10">
    <property type="entry name" value="Rho GTPase activation protein"/>
    <property type="match status" value="1"/>
</dbReference>
<dbReference type="PANTHER" id="PTHR23176:SF129">
    <property type="entry name" value="RHO GTPASE ACTIVATING PROTEIN AT 16F, ISOFORM E-RELATED"/>
    <property type="match status" value="1"/>
</dbReference>
<sequence>MRGIFGKKSNNNTNNNNTGGYSNGDDLSDDSPSSPRQSPFTSTSSSNNNNNNSNSDSASLSSAANAQKQPASVMGTFWKRATTVGKHKIMKTIGKAEEIEFPDDFIRANHAFKDTQTHYKEMDKLLRKFTKSSQNHSEDELSLGIQFKEYAASLKLDYVSGESFAPPRTLYTNLEVNKMFNMFDQLGCCLEQLSELRSNMNNDVSSILLSKVHEAMEEGDACKNLKEYYREAVVEHNVDVTRYNTLKQKSNDLVKIKNAEKDAEEKQKLANQVHENIMKELQYQEELRDYEYLNAIRQFISVYRTYFIQGSQVLDELESHLITGKSRSAMRSYDVNDIINYKEIQNQQVQQQVQQSKPKKPKEDKQVFGVPLTTVMKRERELNRDVVPNMCVDLFEFLELKGLDVEGIFRLAGEVVGVSYVKKMYDHGKKHLDLGTMIATKEFKDIHVVSSLLKMYLREMPEPLLTYERYDSFLKLLQLKDESEIGYGMLNLVKQLPIEHVSLLDKLMRFLKKVADHSDVNRMTVSNLSIVFGVNILKSADNNPMRMAKDSQAINKTCELLISLYEDYIGIHVKDQIEQYRQQRIQKLQSISAQSEETFYDPTINEPFNAFEEESKKKGFLPPPSRTPSNVTSLPIGSQPQSSTSSSSSASSPGSKSMPLPSRPQRLPPQPPKPNPKPGIATTTTTPSSTPQMHGTSASFSGGLLQDEGGFVDVPFNEQDPFAQFDNEQKNKKASNLYPNLNNTKWDDPNDFF</sequence>
<dbReference type="SMART" id="SM00324">
    <property type="entry name" value="RhoGAP"/>
    <property type="match status" value="1"/>
</dbReference>
<proteinExistence type="predicted"/>
<feature type="domain" description="Rho-GAP" evidence="4">
    <location>
        <begin position="370"/>
        <end position="569"/>
    </location>
</feature>
<organism evidence="5 6">
    <name type="scientific">Naegleria fowleri</name>
    <name type="common">Brain eating amoeba</name>
    <dbReference type="NCBI Taxonomy" id="5763"/>
    <lineage>
        <taxon>Eukaryota</taxon>
        <taxon>Discoba</taxon>
        <taxon>Heterolobosea</taxon>
        <taxon>Tetramitia</taxon>
        <taxon>Eutetramitia</taxon>
        <taxon>Vahlkampfiidae</taxon>
        <taxon>Naegleria</taxon>
    </lineage>
</organism>
<dbReference type="Gene3D" id="1.20.1270.60">
    <property type="entry name" value="Arfaptin homology (AH) domain/BAR domain"/>
    <property type="match status" value="1"/>
</dbReference>
<feature type="region of interest" description="Disordered" evidence="3">
    <location>
        <begin position="1"/>
        <end position="66"/>
    </location>
</feature>
<dbReference type="CDD" id="cd00159">
    <property type="entry name" value="RhoGAP"/>
    <property type="match status" value="1"/>
</dbReference>
<evidence type="ECO:0000256" key="2">
    <source>
        <dbReference type="SAM" id="Coils"/>
    </source>
</evidence>
<dbReference type="PROSITE" id="PS50238">
    <property type="entry name" value="RHOGAP"/>
    <property type="match status" value="1"/>
</dbReference>
<dbReference type="Pfam" id="PF00620">
    <property type="entry name" value="RhoGAP"/>
    <property type="match status" value="1"/>
</dbReference>
<dbReference type="OMA" id="AINKTCE"/>
<dbReference type="GO" id="GO:0005096">
    <property type="term" value="F:GTPase activator activity"/>
    <property type="evidence" value="ECO:0007669"/>
    <property type="project" value="UniProtKB-KW"/>
</dbReference>
<evidence type="ECO:0000313" key="5">
    <source>
        <dbReference type="EMBL" id="KAF0973538.1"/>
    </source>
</evidence>
<feature type="coiled-coil region" evidence="2">
    <location>
        <begin position="246"/>
        <end position="276"/>
    </location>
</feature>
<dbReference type="AlphaFoldDB" id="A0A6A5BHM4"/>
<dbReference type="RefSeq" id="XP_044558251.1">
    <property type="nucleotide sequence ID" value="XM_044712075.1"/>
</dbReference>
<protein>
    <recommendedName>
        <fullName evidence="4">Rho-GAP domain-containing protein</fullName>
    </recommendedName>
</protein>
<evidence type="ECO:0000313" key="6">
    <source>
        <dbReference type="Proteomes" id="UP000444721"/>
    </source>
</evidence>
<dbReference type="EMBL" id="VFQX01000060">
    <property type="protein sequence ID" value="KAF0973538.1"/>
    <property type="molecule type" value="Genomic_DNA"/>
</dbReference>
<keyword evidence="6" id="KW-1185">Reference proteome</keyword>
<dbReference type="PANTHER" id="PTHR23176">
    <property type="entry name" value="RHO/RAC/CDC GTPASE-ACTIVATING PROTEIN"/>
    <property type="match status" value="1"/>
</dbReference>
<evidence type="ECO:0000259" key="4">
    <source>
        <dbReference type="PROSITE" id="PS50238"/>
    </source>
</evidence>
<feature type="compositionally biased region" description="Low complexity" evidence="3">
    <location>
        <begin position="682"/>
        <end position="691"/>
    </location>
</feature>
<dbReference type="VEuPathDB" id="AmoebaDB:NF0002950"/>
<feature type="compositionally biased region" description="Low complexity" evidence="3">
    <location>
        <begin position="637"/>
        <end position="665"/>
    </location>
</feature>